<evidence type="ECO:0000256" key="1">
    <source>
        <dbReference type="ARBA" id="ARBA00010617"/>
    </source>
</evidence>
<organism evidence="5 6">
    <name type="scientific">Corallococcus coralloides</name>
    <name type="common">Myxococcus coralloides</name>
    <dbReference type="NCBI Taxonomy" id="184914"/>
    <lineage>
        <taxon>Bacteria</taxon>
        <taxon>Pseudomonadati</taxon>
        <taxon>Myxococcota</taxon>
        <taxon>Myxococcia</taxon>
        <taxon>Myxococcales</taxon>
        <taxon>Cystobacterineae</taxon>
        <taxon>Myxococcaceae</taxon>
        <taxon>Corallococcus</taxon>
    </lineage>
</organism>
<gene>
    <name evidence="5" type="primary">cypA4_1</name>
    <name evidence="5" type="ORF">EJ065_0660</name>
</gene>
<keyword evidence="4" id="KW-0349">Heme</keyword>
<feature type="binding site" description="axial binding residue" evidence="4">
    <location>
        <position position="358"/>
    </location>
    <ligand>
        <name>heme</name>
        <dbReference type="ChEBI" id="CHEBI:30413"/>
    </ligand>
    <ligandPart>
        <name>Fe</name>
        <dbReference type="ChEBI" id="CHEBI:18248"/>
    </ligandPart>
</feature>
<dbReference type="PANTHER" id="PTHR24305:SF166">
    <property type="entry name" value="CYTOCHROME P450 12A4, MITOCHONDRIAL-RELATED"/>
    <property type="match status" value="1"/>
</dbReference>
<evidence type="ECO:0000256" key="3">
    <source>
        <dbReference type="ARBA" id="ARBA00023004"/>
    </source>
</evidence>
<comment type="cofactor">
    <cofactor evidence="4">
        <name>heme</name>
        <dbReference type="ChEBI" id="CHEBI:30413"/>
    </cofactor>
</comment>
<protein>
    <submittedName>
        <fullName evidence="5">Cytochrome P450 family protein</fullName>
    </submittedName>
</protein>
<dbReference type="PRINTS" id="PR00465">
    <property type="entry name" value="EP450IV"/>
</dbReference>
<dbReference type="GO" id="GO:0005506">
    <property type="term" value="F:iron ion binding"/>
    <property type="evidence" value="ECO:0007669"/>
    <property type="project" value="InterPro"/>
</dbReference>
<keyword evidence="3 4" id="KW-0408">Iron</keyword>
<dbReference type="InterPro" id="IPR036396">
    <property type="entry name" value="Cyt_P450_sf"/>
</dbReference>
<dbReference type="Gene3D" id="1.10.630.10">
    <property type="entry name" value="Cytochrome P450"/>
    <property type="match status" value="1"/>
</dbReference>
<name>A0A410RK17_CORCK</name>
<dbReference type="Proteomes" id="UP000288758">
    <property type="component" value="Chromosome"/>
</dbReference>
<reference evidence="5 6" key="1">
    <citation type="submission" date="2018-12" db="EMBL/GenBank/DDBJ databases">
        <title>Complete Genome Sequence of the Corallopyronin A producing Myxobacterium Corallococcus coralloides B035.</title>
        <authorList>
            <person name="Bouhired S.M."/>
            <person name="Rupp O."/>
            <person name="Blom J."/>
            <person name="Schaeberle T.F."/>
            <person name="Kehraus S."/>
            <person name="Schiefer A."/>
            <person name="Pfarr K."/>
            <person name="Goesmann A."/>
            <person name="Hoerauf A."/>
            <person name="Koenig G.M."/>
        </authorList>
    </citation>
    <scope>NUCLEOTIDE SEQUENCE [LARGE SCALE GENOMIC DNA]</scope>
    <source>
        <strain evidence="5 6">B035</strain>
    </source>
</reference>
<sequence>MDAAPEEPDFVRELRARCAAEGGVLWIQPDELGVFAPEAARGFHACHFADLTLADKLSDVVRGQRSAPFSWKDIRAAWLTQLRRLSDGEGLRQLEERMVALLEARLGRPLDVMWTAHEVVTGSLLPVVVKALPAADLALVQRDQEFKLRRLLGVGGSRATRWEELRFVLGQVRSGNAVRRELRGRASGRRPRQADLMDPIVDLLPTLGVDRAVDAVTAVITAIAGPPGAAAASLLYELTHQPEQVARLVEELAPLSAADFHADPTRTAPATHRFVKEVLRMWGPPMFMTREAAGDLQVDETRLKKGQRFIVSPYLLHHDPKHWSAPDTFAPERWLPEAPHGACPRSSYVPFGWAPTACIGAGMGTAQLMLLCRLLLLRYRIQLKDPGAVRMRLAAVPMPVNFQGVLVPR</sequence>
<dbReference type="GO" id="GO:0004497">
    <property type="term" value="F:monooxygenase activity"/>
    <property type="evidence" value="ECO:0007669"/>
    <property type="project" value="InterPro"/>
</dbReference>
<dbReference type="InterPro" id="IPR001128">
    <property type="entry name" value="Cyt_P450"/>
</dbReference>
<dbReference type="GO" id="GO:0016705">
    <property type="term" value="F:oxidoreductase activity, acting on paired donors, with incorporation or reduction of molecular oxygen"/>
    <property type="evidence" value="ECO:0007669"/>
    <property type="project" value="InterPro"/>
</dbReference>
<evidence type="ECO:0000313" key="5">
    <source>
        <dbReference type="EMBL" id="QAT82267.1"/>
    </source>
</evidence>
<dbReference type="InterPro" id="IPR002403">
    <property type="entry name" value="Cyt_P450_E_grp-IV"/>
</dbReference>
<proteinExistence type="inferred from homology"/>
<evidence type="ECO:0000256" key="2">
    <source>
        <dbReference type="ARBA" id="ARBA00022723"/>
    </source>
</evidence>
<dbReference type="RefSeq" id="WP_128794626.1">
    <property type="nucleotide sequence ID" value="NZ_CP034669.1"/>
</dbReference>
<dbReference type="GO" id="GO:0020037">
    <property type="term" value="F:heme binding"/>
    <property type="evidence" value="ECO:0007669"/>
    <property type="project" value="InterPro"/>
</dbReference>
<keyword evidence="2 4" id="KW-0479">Metal-binding</keyword>
<dbReference type="InterPro" id="IPR050121">
    <property type="entry name" value="Cytochrome_P450_monoxygenase"/>
</dbReference>
<dbReference type="AlphaFoldDB" id="A0A410RK17"/>
<evidence type="ECO:0000256" key="4">
    <source>
        <dbReference type="PIRSR" id="PIRSR602403-1"/>
    </source>
</evidence>
<dbReference type="CDD" id="cd00302">
    <property type="entry name" value="cytochrome_P450"/>
    <property type="match status" value="1"/>
</dbReference>
<comment type="similarity">
    <text evidence="1">Belongs to the cytochrome P450 family.</text>
</comment>
<dbReference type="EMBL" id="CP034669">
    <property type="protein sequence ID" value="QAT82267.1"/>
    <property type="molecule type" value="Genomic_DNA"/>
</dbReference>
<accession>A0A410RK17</accession>
<evidence type="ECO:0000313" key="6">
    <source>
        <dbReference type="Proteomes" id="UP000288758"/>
    </source>
</evidence>
<dbReference type="Pfam" id="PF00067">
    <property type="entry name" value="p450"/>
    <property type="match status" value="1"/>
</dbReference>
<dbReference type="SUPFAM" id="SSF48264">
    <property type="entry name" value="Cytochrome P450"/>
    <property type="match status" value="1"/>
</dbReference>
<dbReference type="PANTHER" id="PTHR24305">
    <property type="entry name" value="CYTOCHROME P450"/>
    <property type="match status" value="1"/>
</dbReference>